<evidence type="ECO:0000313" key="13">
    <source>
        <dbReference type="Proteomes" id="UP000230052"/>
    </source>
</evidence>
<accession>A0A2J0KRG3</accession>
<dbReference type="InterPro" id="IPR038709">
    <property type="entry name" value="RpoN_core-bd_sf"/>
</dbReference>
<evidence type="ECO:0000256" key="6">
    <source>
        <dbReference type="ARBA" id="ARBA00023082"/>
    </source>
</evidence>
<dbReference type="Pfam" id="PF00309">
    <property type="entry name" value="Sigma54_AID"/>
    <property type="match status" value="1"/>
</dbReference>
<name>A0A2J0KRG3_9BACT</name>
<evidence type="ECO:0000259" key="11">
    <source>
        <dbReference type="Pfam" id="PF04963"/>
    </source>
</evidence>
<feature type="domain" description="RNA polymerase sigma factor 54 core-binding" evidence="11">
    <location>
        <begin position="81"/>
        <end position="267"/>
    </location>
</feature>
<dbReference type="PROSITE" id="PS50044">
    <property type="entry name" value="SIGMA54_3"/>
    <property type="match status" value="1"/>
</dbReference>
<comment type="similarity">
    <text evidence="1">Belongs to the sigma-54 factor family.</text>
</comment>
<evidence type="ECO:0000313" key="12">
    <source>
        <dbReference type="EMBL" id="PIU41192.1"/>
    </source>
</evidence>
<dbReference type="AlphaFoldDB" id="A0A2J0KRG3"/>
<evidence type="ECO:0000259" key="10">
    <source>
        <dbReference type="Pfam" id="PF04552"/>
    </source>
</evidence>
<dbReference type="Pfam" id="PF04963">
    <property type="entry name" value="Sigma54_CBD"/>
    <property type="match status" value="1"/>
</dbReference>
<dbReference type="PRINTS" id="PR00045">
    <property type="entry name" value="SIGMA54FCT"/>
</dbReference>
<keyword evidence="4" id="KW-0548">Nucleotidyltransferase</keyword>
<dbReference type="Gene3D" id="1.10.10.1330">
    <property type="entry name" value="RNA polymerase sigma-54 factor, core-binding domain"/>
    <property type="match status" value="1"/>
</dbReference>
<dbReference type="GO" id="GO:0006352">
    <property type="term" value="P:DNA-templated transcription initiation"/>
    <property type="evidence" value="ECO:0007669"/>
    <property type="project" value="InterPro"/>
</dbReference>
<dbReference type="GO" id="GO:0001216">
    <property type="term" value="F:DNA-binding transcription activator activity"/>
    <property type="evidence" value="ECO:0007669"/>
    <property type="project" value="InterPro"/>
</dbReference>
<keyword evidence="7" id="KW-0238">DNA-binding</keyword>
<evidence type="ECO:0000256" key="9">
    <source>
        <dbReference type="SAM" id="MobiDB-lite"/>
    </source>
</evidence>
<dbReference type="PIRSF" id="PIRSF000774">
    <property type="entry name" value="RpoN"/>
    <property type="match status" value="1"/>
</dbReference>
<evidence type="ECO:0000256" key="7">
    <source>
        <dbReference type="ARBA" id="ARBA00023125"/>
    </source>
</evidence>
<dbReference type="EMBL" id="PEWV01000067">
    <property type="protein sequence ID" value="PIU41192.1"/>
    <property type="molecule type" value="Genomic_DNA"/>
</dbReference>
<dbReference type="Gene3D" id="1.10.10.60">
    <property type="entry name" value="Homeodomain-like"/>
    <property type="match status" value="1"/>
</dbReference>
<evidence type="ECO:0000256" key="8">
    <source>
        <dbReference type="ARBA" id="ARBA00023163"/>
    </source>
</evidence>
<protein>
    <submittedName>
        <fullName evidence="12">RNA polymerase sigma-54 factor</fullName>
    </submittedName>
</protein>
<sequence length="440" mass="49944">MTIQHRFSQNQKMQQKMALNAQMRQSIQLLRMAGQELNEYINASMEKNPFLQREELKKKLGLGKDHTHNRIGSAISPDYTEKEVAQPENPRSSLLSQVNTLDMDDKIVEIAEYIIDELDDNGYIQTGLEEIAGELAVGVEDAEKALSIIQALDPAGIGARDVRECLQLQLKRIGKERSLEYTIVTDLTLELAKSDIKKIARSLNIDENAVSAALKNIKKLNPRPASTLLSKTSETVIPDLVASLKNKKLRLELNRESVPRLRLYNPYEEKLDIIMDEEVKEFLKNNMNAAKQLLDGLKRREETMCRVANFILKFQLDCLENGLSRVKGLTLQDVAKALELHPSTISRTVSNKYIQINDKVMPLKNFLSHSVRKENGETASKTSVKHRIKGLIDSEDKTKPLSDSAITARLKSEGILIERRTVAKYRESLKILPTHLRRKR</sequence>
<feature type="region of interest" description="Disordered" evidence="9">
    <location>
        <begin position="61"/>
        <end position="93"/>
    </location>
</feature>
<evidence type="ECO:0000256" key="4">
    <source>
        <dbReference type="ARBA" id="ARBA00022695"/>
    </source>
</evidence>
<gene>
    <name evidence="12" type="primary">rpoN</name>
    <name evidence="12" type="ORF">COS99_06570</name>
</gene>
<dbReference type="Pfam" id="PF04552">
    <property type="entry name" value="Sigma54_DBD"/>
    <property type="match status" value="1"/>
</dbReference>
<feature type="domain" description="RNA polymerase sigma factor 54 DNA-binding" evidence="10">
    <location>
        <begin position="281"/>
        <end position="438"/>
    </location>
</feature>
<dbReference type="GO" id="GO:0016779">
    <property type="term" value="F:nucleotidyltransferase activity"/>
    <property type="evidence" value="ECO:0007669"/>
    <property type="project" value="UniProtKB-KW"/>
</dbReference>
<dbReference type="InterPro" id="IPR007046">
    <property type="entry name" value="RNA_pol_sigma_54_core-bd"/>
</dbReference>
<dbReference type="GO" id="GO:0000428">
    <property type="term" value="C:DNA-directed RNA polymerase complex"/>
    <property type="evidence" value="ECO:0007669"/>
    <property type="project" value="UniProtKB-KW"/>
</dbReference>
<reference evidence="12 13" key="1">
    <citation type="submission" date="2017-09" db="EMBL/GenBank/DDBJ databases">
        <title>Depth-based differentiation of microbial function through sediment-hosted aquifers and enrichment of novel symbionts in the deep terrestrial subsurface.</title>
        <authorList>
            <person name="Probst A.J."/>
            <person name="Ladd B."/>
            <person name="Jarett J.K."/>
            <person name="Geller-Mcgrath D.E."/>
            <person name="Sieber C.M."/>
            <person name="Emerson J.B."/>
            <person name="Anantharaman K."/>
            <person name="Thomas B.C."/>
            <person name="Malmstrom R."/>
            <person name="Stieglmeier M."/>
            <person name="Klingl A."/>
            <person name="Woyke T."/>
            <person name="Ryan C.M."/>
            <person name="Banfield J.F."/>
        </authorList>
    </citation>
    <scope>NUCLEOTIDE SEQUENCE [LARGE SCALE GENOMIC DNA]</scope>
    <source>
        <strain evidence="12">CG07_land_8_20_14_0_80_42_15</strain>
    </source>
</reference>
<dbReference type="InterPro" id="IPR007634">
    <property type="entry name" value="RNA_pol_sigma_54_DNA-bd"/>
</dbReference>
<comment type="caution">
    <text evidence="12">The sequence shown here is derived from an EMBL/GenBank/DDBJ whole genome shotgun (WGS) entry which is preliminary data.</text>
</comment>
<organism evidence="12 13">
    <name type="scientific">Candidatus Aquitaenariimonas noxiae</name>
    <dbReference type="NCBI Taxonomy" id="1974741"/>
    <lineage>
        <taxon>Bacteria</taxon>
        <taxon>Pseudomonadati</taxon>
        <taxon>Candidatus Omnitrophota</taxon>
        <taxon>Candidatus Aquitaenariimonas</taxon>
    </lineage>
</organism>
<dbReference type="Proteomes" id="UP000230052">
    <property type="component" value="Unassembled WGS sequence"/>
</dbReference>
<dbReference type="GO" id="GO:0003677">
    <property type="term" value="F:DNA binding"/>
    <property type="evidence" value="ECO:0007669"/>
    <property type="project" value="UniProtKB-KW"/>
</dbReference>
<keyword evidence="3" id="KW-0808">Transferase</keyword>
<evidence type="ECO:0000256" key="5">
    <source>
        <dbReference type="ARBA" id="ARBA00023015"/>
    </source>
</evidence>
<dbReference type="NCBIfam" id="TIGR02395">
    <property type="entry name" value="rpoN_sigma"/>
    <property type="match status" value="1"/>
</dbReference>
<dbReference type="PANTHER" id="PTHR32248:SF4">
    <property type="entry name" value="RNA POLYMERASE SIGMA-54 FACTOR"/>
    <property type="match status" value="1"/>
</dbReference>
<proteinExistence type="inferred from homology"/>
<evidence type="ECO:0000256" key="2">
    <source>
        <dbReference type="ARBA" id="ARBA00022478"/>
    </source>
</evidence>
<evidence type="ECO:0000256" key="1">
    <source>
        <dbReference type="ARBA" id="ARBA00008798"/>
    </source>
</evidence>
<keyword evidence="8" id="KW-0804">Transcription</keyword>
<dbReference type="InterPro" id="IPR000394">
    <property type="entry name" value="RNA_pol_sigma_54"/>
</dbReference>
<keyword evidence="2" id="KW-0240">DNA-directed RNA polymerase</keyword>
<evidence type="ECO:0000256" key="3">
    <source>
        <dbReference type="ARBA" id="ARBA00022679"/>
    </source>
</evidence>
<dbReference type="GO" id="GO:0016987">
    <property type="term" value="F:sigma factor activity"/>
    <property type="evidence" value="ECO:0007669"/>
    <property type="project" value="UniProtKB-KW"/>
</dbReference>
<dbReference type="PANTHER" id="PTHR32248">
    <property type="entry name" value="RNA POLYMERASE SIGMA-54 FACTOR"/>
    <property type="match status" value="1"/>
</dbReference>
<dbReference type="PROSITE" id="PS00718">
    <property type="entry name" value="SIGMA54_2"/>
    <property type="match status" value="1"/>
</dbReference>
<keyword evidence="6" id="KW-0731">Sigma factor</keyword>
<keyword evidence="5" id="KW-0805">Transcription regulation</keyword>